<dbReference type="Gene3D" id="1.10.287.130">
    <property type="match status" value="1"/>
</dbReference>
<evidence type="ECO:0000313" key="9">
    <source>
        <dbReference type="EMBL" id="EPZ15655.1"/>
    </source>
</evidence>
<organism evidence="9 10">
    <name type="scientific">Thauera terpenica 58Eu</name>
    <dbReference type="NCBI Taxonomy" id="1348657"/>
    <lineage>
        <taxon>Bacteria</taxon>
        <taxon>Pseudomonadati</taxon>
        <taxon>Pseudomonadota</taxon>
        <taxon>Betaproteobacteria</taxon>
        <taxon>Rhodocyclales</taxon>
        <taxon>Zoogloeaceae</taxon>
        <taxon>Thauera</taxon>
    </lineage>
</organism>
<keyword evidence="6" id="KW-0418">Kinase</keyword>
<evidence type="ECO:0000256" key="2">
    <source>
        <dbReference type="ARBA" id="ARBA00012438"/>
    </source>
</evidence>
<dbReference type="SUPFAM" id="SSF55874">
    <property type="entry name" value="ATPase domain of HSP90 chaperone/DNA topoisomerase II/histidine kinase"/>
    <property type="match status" value="1"/>
</dbReference>
<dbReference type="GO" id="GO:0005886">
    <property type="term" value="C:plasma membrane"/>
    <property type="evidence" value="ECO:0007669"/>
    <property type="project" value="TreeGrafter"/>
</dbReference>
<evidence type="ECO:0000313" key="10">
    <source>
        <dbReference type="Proteomes" id="UP000015455"/>
    </source>
</evidence>
<dbReference type="Proteomes" id="UP000015455">
    <property type="component" value="Unassembled WGS sequence"/>
</dbReference>
<proteinExistence type="predicted"/>
<dbReference type="PROSITE" id="PS50109">
    <property type="entry name" value="HIS_KIN"/>
    <property type="match status" value="1"/>
</dbReference>
<dbReference type="Pfam" id="PF02518">
    <property type="entry name" value="HATPase_c"/>
    <property type="match status" value="1"/>
</dbReference>
<dbReference type="PANTHER" id="PTHR45436:SF5">
    <property type="entry name" value="SENSOR HISTIDINE KINASE TRCS"/>
    <property type="match status" value="1"/>
</dbReference>
<evidence type="ECO:0000256" key="6">
    <source>
        <dbReference type="ARBA" id="ARBA00022777"/>
    </source>
</evidence>
<dbReference type="InterPro" id="IPR050428">
    <property type="entry name" value="TCS_sensor_his_kinase"/>
</dbReference>
<sequence length="443" mass="48250">MKSLLSRLSLAMALVLIGAGLLLAFALQDFPRRLVEDYVVSRLQHDADLIYVRVLDALDPEAAAQGAAGTVYDLPLSGHYFLIRMGDGPWLRSRSLWDEELAVPLPDARGESTFHLDGPARQKLLGYAKRYPSTEGGIVIVVTEDVARVADAITHFSQRMAAGLFIALLLLLVLQRRLLLRGLAPLQDAVAACRQIERGEPASLGTQAPREVQPMLDAVDRLARHHAQRLGRIRHAVGNLSHALKTPLAVLQHRADELAQAGSSDAARAVQGQIDIMRNTIERELRRARLAGAGPTREGFEARTQLQTLARALRQLHAERTLEIVLDVPERRFPLDREDMLELFGNLLDNACKWAAARIVLHIDDVADAPDALVCTIEDDGPGVPPDFLGRLGTAGLRSDEQRPGHGIGLVIVGDIVAQYGGSIDYAPSAALGGLRVCLRLPL</sequence>
<gene>
    <name evidence="9" type="ORF">M622_14800</name>
</gene>
<evidence type="ECO:0000256" key="7">
    <source>
        <dbReference type="ARBA" id="ARBA00022989"/>
    </source>
</evidence>
<dbReference type="AlphaFoldDB" id="S9ZEH1"/>
<accession>S9ZEH1</accession>
<evidence type="ECO:0000256" key="5">
    <source>
        <dbReference type="ARBA" id="ARBA00022692"/>
    </source>
</evidence>
<dbReference type="eggNOG" id="COG0642">
    <property type="taxonomic scope" value="Bacteria"/>
</dbReference>
<keyword evidence="5" id="KW-0812">Transmembrane</keyword>
<dbReference type="SUPFAM" id="SSF47384">
    <property type="entry name" value="Homodimeric domain of signal transducing histidine kinase"/>
    <property type="match status" value="1"/>
</dbReference>
<dbReference type="PANTHER" id="PTHR45436">
    <property type="entry name" value="SENSOR HISTIDINE KINASE YKOH"/>
    <property type="match status" value="1"/>
</dbReference>
<dbReference type="EMBL" id="ATJV01000052">
    <property type="protein sequence ID" value="EPZ15655.1"/>
    <property type="molecule type" value="Genomic_DNA"/>
</dbReference>
<comment type="catalytic activity">
    <reaction evidence="1">
        <text>ATP + protein L-histidine = ADP + protein N-phospho-L-histidine.</text>
        <dbReference type="EC" id="2.7.13.3"/>
    </reaction>
</comment>
<keyword evidence="4" id="KW-0808">Transferase</keyword>
<dbReference type="InterPro" id="IPR036097">
    <property type="entry name" value="HisK_dim/P_sf"/>
</dbReference>
<name>S9ZEH1_9RHOO</name>
<dbReference type="EC" id="2.7.13.3" evidence="2"/>
<evidence type="ECO:0000259" key="8">
    <source>
        <dbReference type="PROSITE" id="PS50109"/>
    </source>
</evidence>
<dbReference type="PATRIC" id="fig|1348657.5.peg.1835"/>
<dbReference type="GO" id="GO:0000155">
    <property type="term" value="F:phosphorelay sensor kinase activity"/>
    <property type="evidence" value="ECO:0007669"/>
    <property type="project" value="InterPro"/>
</dbReference>
<evidence type="ECO:0000256" key="4">
    <source>
        <dbReference type="ARBA" id="ARBA00022679"/>
    </source>
</evidence>
<dbReference type="InterPro" id="IPR005467">
    <property type="entry name" value="His_kinase_dom"/>
</dbReference>
<dbReference type="InterPro" id="IPR036890">
    <property type="entry name" value="HATPase_C_sf"/>
</dbReference>
<evidence type="ECO:0000256" key="3">
    <source>
        <dbReference type="ARBA" id="ARBA00022553"/>
    </source>
</evidence>
<dbReference type="SMART" id="SM00387">
    <property type="entry name" value="HATPase_c"/>
    <property type="match status" value="1"/>
</dbReference>
<dbReference type="Gene3D" id="3.30.565.10">
    <property type="entry name" value="Histidine kinase-like ATPase, C-terminal domain"/>
    <property type="match status" value="1"/>
</dbReference>
<keyword evidence="3" id="KW-0597">Phosphoprotein</keyword>
<evidence type="ECO:0000256" key="1">
    <source>
        <dbReference type="ARBA" id="ARBA00000085"/>
    </source>
</evidence>
<dbReference type="STRING" id="1348657.M622_14800"/>
<dbReference type="InterPro" id="IPR003594">
    <property type="entry name" value="HATPase_dom"/>
</dbReference>
<reference evidence="9 10" key="1">
    <citation type="submission" date="2013-06" db="EMBL/GenBank/DDBJ databases">
        <title>Draft genome sequence of Thauera terpenica.</title>
        <authorList>
            <person name="Liu B."/>
            <person name="Frostegard A.H."/>
            <person name="Shapleigh J.P."/>
        </authorList>
    </citation>
    <scope>NUCLEOTIDE SEQUENCE [LARGE SCALE GENOMIC DNA]</scope>
    <source>
        <strain evidence="9 10">58Eu</strain>
    </source>
</reference>
<keyword evidence="10" id="KW-1185">Reference proteome</keyword>
<comment type="caution">
    <text evidence="9">The sequence shown here is derived from an EMBL/GenBank/DDBJ whole genome shotgun (WGS) entry which is preliminary data.</text>
</comment>
<keyword evidence="7" id="KW-0472">Membrane</keyword>
<feature type="domain" description="Histidine kinase" evidence="8">
    <location>
        <begin position="239"/>
        <end position="443"/>
    </location>
</feature>
<dbReference type="RefSeq" id="WP_021249258.1">
    <property type="nucleotide sequence ID" value="NZ_ATJV01000052.1"/>
</dbReference>
<keyword evidence="7" id="KW-1133">Transmembrane helix</keyword>
<protein>
    <recommendedName>
        <fullName evidence="2">histidine kinase</fullName>
        <ecNumber evidence="2">2.7.13.3</ecNumber>
    </recommendedName>
</protein>
<dbReference type="OrthoDB" id="9809567at2"/>